<protein>
    <submittedName>
        <fullName evidence="2">Uncharacterized protein</fullName>
    </submittedName>
</protein>
<comment type="caution">
    <text evidence="2">The sequence shown here is derived from an EMBL/GenBank/DDBJ whole genome shotgun (WGS) entry which is preliminary data.</text>
</comment>
<evidence type="ECO:0000256" key="1">
    <source>
        <dbReference type="SAM" id="MobiDB-lite"/>
    </source>
</evidence>
<accession>A0ABW5WND6</accession>
<dbReference type="Proteomes" id="UP001597533">
    <property type="component" value="Unassembled WGS sequence"/>
</dbReference>
<dbReference type="EMBL" id="JBHUOV010000002">
    <property type="protein sequence ID" value="MFD2823771.1"/>
    <property type="molecule type" value="Genomic_DNA"/>
</dbReference>
<name>A0ABW5WND6_9FLAO</name>
<sequence>MKKLLLLLLGFAIGFLVAYYCFCNQNNLDNMSTPKGIIKWTEAVALDEAFNSRHQLISDSIVKRPDNRSSWWSLDDLEGFIKHAKKQADTLKYDLNGFRMYLGAHADSGKEVGYTTIFIVPTGVPSLSEGGLGDLKVGNGDIPKADGLNGGDPGEPPSVNYPQ</sequence>
<dbReference type="RefSeq" id="WP_183487967.1">
    <property type="nucleotide sequence ID" value="NZ_JBHUOV010000002.1"/>
</dbReference>
<evidence type="ECO:0000313" key="2">
    <source>
        <dbReference type="EMBL" id="MFD2823771.1"/>
    </source>
</evidence>
<proteinExistence type="predicted"/>
<feature type="region of interest" description="Disordered" evidence="1">
    <location>
        <begin position="138"/>
        <end position="163"/>
    </location>
</feature>
<gene>
    <name evidence="2" type="ORF">ACFS5M_08825</name>
</gene>
<reference evidence="3" key="1">
    <citation type="journal article" date="2019" name="Int. J. Syst. Evol. Microbiol.">
        <title>The Global Catalogue of Microorganisms (GCM) 10K type strain sequencing project: providing services to taxonomists for standard genome sequencing and annotation.</title>
        <authorList>
            <consortium name="The Broad Institute Genomics Platform"/>
            <consortium name="The Broad Institute Genome Sequencing Center for Infectious Disease"/>
            <person name="Wu L."/>
            <person name="Ma J."/>
        </authorList>
    </citation>
    <scope>NUCLEOTIDE SEQUENCE [LARGE SCALE GENOMIC DNA]</scope>
    <source>
        <strain evidence="3">KCTC 32141</strain>
    </source>
</reference>
<evidence type="ECO:0000313" key="3">
    <source>
        <dbReference type="Proteomes" id="UP001597533"/>
    </source>
</evidence>
<keyword evidence="3" id="KW-1185">Reference proteome</keyword>
<organism evidence="2 3">
    <name type="scientific">Lacinutrix iliipiscaria</name>
    <dbReference type="NCBI Taxonomy" id="1230532"/>
    <lineage>
        <taxon>Bacteria</taxon>
        <taxon>Pseudomonadati</taxon>
        <taxon>Bacteroidota</taxon>
        <taxon>Flavobacteriia</taxon>
        <taxon>Flavobacteriales</taxon>
        <taxon>Flavobacteriaceae</taxon>
        <taxon>Lacinutrix</taxon>
    </lineage>
</organism>